<dbReference type="KEGG" id="mlr:MELLADRAFT_68888"/>
<feature type="compositionally biased region" description="Acidic residues" evidence="1">
    <location>
        <begin position="815"/>
        <end position="824"/>
    </location>
</feature>
<protein>
    <recommendedName>
        <fullName evidence="4">FHA domain-containing protein</fullName>
    </recommendedName>
</protein>
<feature type="compositionally biased region" description="Low complexity" evidence="1">
    <location>
        <begin position="428"/>
        <end position="441"/>
    </location>
</feature>
<dbReference type="HOGENOM" id="CLU_258493_0_0_1"/>
<evidence type="ECO:0000313" key="2">
    <source>
        <dbReference type="EMBL" id="EGF99045.1"/>
    </source>
</evidence>
<gene>
    <name evidence="2" type="ORF">MELLADRAFT_68888</name>
</gene>
<feature type="compositionally biased region" description="Basic and acidic residues" evidence="1">
    <location>
        <begin position="849"/>
        <end position="866"/>
    </location>
</feature>
<name>F4S8M4_MELLP</name>
<feature type="region of interest" description="Disordered" evidence="1">
    <location>
        <begin position="216"/>
        <end position="295"/>
    </location>
</feature>
<dbReference type="GeneID" id="18931128"/>
<feature type="compositionally biased region" description="Low complexity" evidence="1">
    <location>
        <begin position="1246"/>
        <end position="1258"/>
    </location>
</feature>
<keyword evidence="3" id="KW-1185">Reference proteome</keyword>
<feature type="compositionally biased region" description="Low complexity" evidence="1">
    <location>
        <begin position="352"/>
        <end position="362"/>
    </location>
</feature>
<accession>F4S8M4</accession>
<feature type="region of interest" description="Disordered" evidence="1">
    <location>
        <begin position="1172"/>
        <end position="1339"/>
    </location>
</feature>
<evidence type="ECO:0000313" key="3">
    <source>
        <dbReference type="Proteomes" id="UP000001072"/>
    </source>
</evidence>
<feature type="region of interest" description="Disordered" evidence="1">
    <location>
        <begin position="619"/>
        <end position="647"/>
    </location>
</feature>
<feature type="compositionally biased region" description="Basic and acidic residues" evidence="1">
    <location>
        <begin position="1289"/>
        <end position="1306"/>
    </location>
</feature>
<dbReference type="InterPro" id="IPR008984">
    <property type="entry name" value="SMAD_FHA_dom_sf"/>
</dbReference>
<feature type="compositionally biased region" description="Low complexity" evidence="1">
    <location>
        <begin position="1212"/>
        <end position="1227"/>
    </location>
</feature>
<dbReference type="Proteomes" id="UP000001072">
    <property type="component" value="Unassembled WGS sequence"/>
</dbReference>
<dbReference type="EMBL" id="GL883165">
    <property type="protein sequence ID" value="EGF99045.1"/>
    <property type="molecule type" value="Genomic_DNA"/>
</dbReference>
<feature type="region of interest" description="Disordered" evidence="1">
    <location>
        <begin position="487"/>
        <end position="540"/>
    </location>
</feature>
<feature type="compositionally biased region" description="Polar residues" evidence="1">
    <location>
        <begin position="1177"/>
        <end position="1187"/>
    </location>
</feature>
<dbReference type="SUPFAM" id="SSF49879">
    <property type="entry name" value="SMAD/FHA domain"/>
    <property type="match status" value="1"/>
</dbReference>
<proteinExistence type="predicted"/>
<dbReference type="InParanoid" id="F4S8M4"/>
<feature type="compositionally biased region" description="Low complexity" evidence="1">
    <location>
        <begin position="1307"/>
        <end position="1330"/>
    </location>
</feature>
<organism evidence="3">
    <name type="scientific">Melampsora larici-populina (strain 98AG31 / pathotype 3-4-7)</name>
    <name type="common">Poplar leaf rust fungus</name>
    <dbReference type="NCBI Taxonomy" id="747676"/>
    <lineage>
        <taxon>Eukaryota</taxon>
        <taxon>Fungi</taxon>
        <taxon>Dikarya</taxon>
        <taxon>Basidiomycota</taxon>
        <taxon>Pucciniomycotina</taxon>
        <taxon>Pucciniomycetes</taxon>
        <taxon>Pucciniales</taxon>
        <taxon>Melampsoraceae</taxon>
        <taxon>Melampsora</taxon>
    </lineage>
</organism>
<feature type="compositionally biased region" description="Polar residues" evidence="1">
    <location>
        <begin position="624"/>
        <end position="646"/>
    </location>
</feature>
<feature type="compositionally biased region" description="Low complexity" evidence="1">
    <location>
        <begin position="171"/>
        <end position="187"/>
    </location>
</feature>
<dbReference type="VEuPathDB" id="FungiDB:MELLADRAFT_68888"/>
<feature type="region of interest" description="Disordered" evidence="1">
    <location>
        <begin position="721"/>
        <end position="759"/>
    </location>
</feature>
<reference evidence="3" key="1">
    <citation type="journal article" date="2011" name="Proc. Natl. Acad. Sci. U.S.A.">
        <title>Obligate biotrophy features unraveled by the genomic analysis of rust fungi.</title>
        <authorList>
            <person name="Duplessis S."/>
            <person name="Cuomo C.A."/>
            <person name="Lin Y.-C."/>
            <person name="Aerts A."/>
            <person name="Tisserant E."/>
            <person name="Veneault-Fourrey C."/>
            <person name="Joly D.L."/>
            <person name="Hacquard S."/>
            <person name="Amselem J."/>
            <person name="Cantarel B.L."/>
            <person name="Chiu R."/>
            <person name="Coutinho P.M."/>
            <person name="Feau N."/>
            <person name="Field M."/>
            <person name="Frey P."/>
            <person name="Gelhaye E."/>
            <person name="Goldberg J."/>
            <person name="Grabherr M.G."/>
            <person name="Kodira C.D."/>
            <person name="Kohler A."/>
            <person name="Kuees U."/>
            <person name="Lindquist E.A."/>
            <person name="Lucas S.M."/>
            <person name="Mago R."/>
            <person name="Mauceli E."/>
            <person name="Morin E."/>
            <person name="Murat C."/>
            <person name="Pangilinan J.L."/>
            <person name="Park R."/>
            <person name="Pearson M."/>
            <person name="Quesneville H."/>
            <person name="Rouhier N."/>
            <person name="Sakthikumar S."/>
            <person name="Salamov A.A."/>
            <person name="Schmutz J."/>
            <person name="Selles B."/>
            <person name="Shapiro H."/>
            <person name="Tanguay P."/>
            <person name="Tuskan G.A."/>
            <person name="Henrissat B."/>
            <person name="Van de Peer Y."/>
            <person name="Rouze P."/>
            <person name="Ellis J.G."/>
            <person name="Dodds P.N."/>
            <person name="Schein J.E."/>
            <person name="Zhong S."/>
            <person name="Hamelin R.C."/>
            <person name="Grigoriev I.V."/>
            <person name="Szabo L.J."/>
            <person name="Martin F."/>
        </authorList>
    </citation>
    <scope>NUCLEOTIDE SEQUENCE [LARGE SCALE GENOMIC DNA]</scope>
    <source>
        <strain evidence="3">98AG31 / pathotype 3-4-7</strain>
    </source>
</reference>
<feature type="compositionally biased region" description="Acidic residues" evidence="1">
    <location>
        <begin position="1115"/>
        <end position="1128"/>
    </location>
</feature>
<feature type="compositionally biased region" description="Polar residues" evidence="1">
    <location>
        <begin position="254"/>
        <end position="266"/>
    </location>
</feature>
<dbReference type="OrthoDB" id="2507830at2759"/>
<feature type="region of interest" description="Disordered" evidence="1">
    <location>
        <begin position="789"/>
        <end position="825"/>
    </location>
</feature>
<dbReference type="RefSeq" id="XP_007417683.1">
    <property type="nucleotide sequence ID" value="XM_007417621.1"/>
</dbReference>
<sequence>MTSTSTTLQPIQPPHPWQLCGPALCHLVLYSSDLTSIRVRFPVLSRTRTAIGSGSRTSIRFDHPDCAPLHLRLAIANNYVGSIQVHGPQGVKLQDRYIFPPNPLPSLEEHPWIELKDGDIFYVAQWPFKFEQRWDLHAIDWNLFDLDSVTDAETRKLVIGCRELCKQTLKSDPPSDNDSSLDQNSDSVYINSPLSPSATISDLSLVCENNQDHIGILNPTDTTSSLPHPSDELRLDCPRSGSSSLSSDSESDEPQMTSQTRLPTRSSPRREQTPPRSSQAILKAPHTDLIPSKQCVDRNKQLRLVITPQKSNARLSWPLLASQPQSLNFENHTNPQPKAVESISPILEKEQPTPISPSSSDPDMTHVSFRRRSYRRSPEAVNQKRVRVNGPLLDDESSGEDDHGDDENENISQQLYRSPPSPGRRPSRFLPSPEASTSTSPQSPPAIGSTVFDPSQPTSPITPPDLRPRRKSLLQKILIKRAVEVHLAQTPEHPDPIGGCSGFSSSDEEDDEQAEEEDVGSTDEDAAEQGPNSTPEVDRDLGFTETVESPANPLPDPRSLALLQVSFQMNRVILCDGLSCHAFFLQTTALASSSDSDDLTTQASRVFPSTNGKAQSFHALGVSRSPNSLLSPTRFSPTQSRRSVSPNAKLLAEYESREGSGQSSSPSPISVEFPLKSSFRRQSYTPEELQSFSTQPGAAHLQFTPSATQIRTALKYNTQLNSLSPSYTDEDEEQQRAERRRSLRSSTPGPSCSSFTPSPTKLTKIVNVQNETTSPHRLIRTPRSFLIKRGGSLTPLGVPFSRSPTRQHPIKPIEEDGEGEYELDESGKRKVRFDRDVFCLEFDKLPEELPKEPRSKKSKIEAKPEDSNQDSAPKPRGNRRRKASDPGNSSNSNRPRRASSRLSVPVSNRDHASRRARGDQSSDSIAAFQGREYSTINSSGGHTSVDDSAIATMPNQPDQNDSIISQIKQQFVNLGIGGNNSTRQRANSLPADVSRFANRNNTTEKTADPADLANEMKWLSLNTINTHPYLKQHSGITERPHSAPSSAYLKTTTTPRLKFPELSSFAPQLVGVREMILAPIQRLSLPHLDMSWKNIFTSWRDPVNPPVASLVDPQGDGDGEEYQSDDACSEDSVIIVINEDAFPTSPEAEAEPSDPLPLTTDVVVAEEDLKVDCQEDMVSSNTSSKLENVSADEDQRQTSKKPSRRKVASPPLSSNSNTRTLRSRSTNAKNGTSTTPEPVPVTNKRSNSNRTDSSGSSKNEVDNNPKNERISKAGGMTSPRKTRSRTRTRTGETEDHHEKKILDTEHNNNNNIFEIGNGNGLINNHNNSQNNRRRTQSSK</sequence>
<feature type="region of interest" description="Disordered" evidence="1">
    <location>
        <begin position="849"/>
        <end position="960"/>
    </location>
</feature>
<feature type="compositionally biased region" description="Polar residues" evidence="1">
    <location>
        <begin position="932"/>
        <end position="942"/>
    </location>
</feature>
<feature type="compositionally biased region" description="Basic and acidic residues" evidence="1">
    <location>
        <begin position="1259"/>
        <end position="1271"/>
    </location>
</feature>
<evidence type="ECO:0008006" key="4">
    <source>
        <dbReference type="Google" id="ProtNLM"/>
    </source>
</evidence>
<dbReference type="CDD" id="cd00060">
    <property type="entry name" value="FHA"/>
    <property type="match status" value="1"/>
</dbReference>
<feature type="compositionally biased region" description="Basic residues" evidence="1">
    <location>
        <begin position="1198"/>
        <end position="1207"/>
    </location>
</feature>
<feature type="compositionally biased region" description="Basic and acidic residues" evidence="1">
    <location>
        <begin position="908"/>
        <end position="920"/>
    </location>
</feature>
<feature type="compositionally biased region" description="Acidic residues" evidence="1">
    <location>
        <begin position="393"/>
        <end position="409"/>
    </location>
</feature>
<feature type="region of interest" description="Disordered" evidence="1">
    <location>
        <begin position="348"/>
        <end position="469"/>
    </location>
</feature>
<feature type="region of interest" description="Disordered" evidence="1">
    <location>
        <begin position="169"/>
        <end position="193"/>
    </location>
</feature>
<feature type="compositionally biased region" description="Acidic residues" evidence="1">
    <location>
        <begin position="506"/>
        <end position="527"/>
    </location>
</feature>
<evidence type="ECO:0000256" key="1">
    <source>
        <dbReference type="SAM" id="MobiDB-lite"/>
    </source>
</evidence>
<feature type="region of interest" description="Disordered" evidence="1">
    <location>
        <begin position="1103"/>
        <end position="1128"/>
    </location>
</feature>
<feature type="compositionally biased region" description="Polar residues" evidence="1">
    <location>
        <begin position="744"/>
        <end position="759"/>
    </location>
</feature>